<feature type="compositionally biased region" description="Basic and acidic residues" evidence="1">
    <location>
        <begin position="229"/>
        <end position="238"/>
    </location>
</feature>
<feature type="region of interest" description="Disordered" evidence="1">
    <location>
        <begin position="152"/>
        <end position="238"/>
    </location>
</feature>
<reference evidence="2 3" key="1">
    <citation type="journal article" date="2020" name="Cell">
        <title>Large-Scale Comparative Analyses of Tick Genomes Elucidate Their Genetic Diversity and Vector Capacities.</title>
        <authorList>
            <consortium name="Tick Genome and Microbiome Consortium (TIGMIC)"/>
            <person name="Jia N."/>
            <person name="Wang J."/>
            <person name="Shi W."/>
            <person name="Du L."/>
            <person name="Sun Y."/>
            <person name="Zhan W."/>
            <person name="Jiang J.F."/>
            <person name="Wang Q."/>
            <person name="Zhang B."/>
            <person name="Ji P."/>
            <person name="Bell-Sakyi L."/>
            <person name="Cui X.M."/>
            <person name="Yuan T.T."/>
            <person name="Jiang B.G."/>
            <person name="Yang W.F."/>
            <person name="Lam T.T."/>
            <person name="Chang Q.C."/>
            <person name="Ding S.J."/>
            <person name="Wang X.J."/>
            <person name="Zhu J.G."/>
            <person name="Ruan X.D."/>
            <person name="Zhao L."/>
            <person name="Wei J.T."/>
            <person name="Ye R.Z."/>
            <person name="Que T.C."/>
            <person name="Du C.H."/>
            <person name="Zhou Y.H."/>
            <person name="Cheng J.X."/>
            <person name="Dai P.F."/>
            <person name="Guo W.B."/>
            <person name="Han X.H."/>
            <person name="Huang E.J."/>
            <person name="Li L.F."/>
            <person name="Wei W."/>
            <person name="Gao Y.C."/>
            <person name="Liu J.Z."/>
            <person name="Shao H.Z."/>
            <person name="Wang X."/>
            <person name="Wang C.C."/>
            <person name="Yang T.C."/>
            <person name="Huo Q.B."/>
            <person name="Li W."/>
            <person name="Chen H.Y."/>
            <person name="Chen S.E."/>
            <person name="Zhou L.G."/>
            <person name="Ni X.B."/>
            <person name="Tian J.H."/>
            <person name="Sheng Y."/>
            <person name="Liu T."/>
            <person name="Pan Y.S."/>
            <person name="Xia L.Y."/>
            <person name="Li J."/>
            <person name="Zhao F."/>
            <person name="Cao W.C."/>
        </authorList>
    </citation>
    <scope>NUCLEOTIDE SEQUENCE [LARGE SCALE GENOMIC DNA]</scope>
    <source>
        <strain evidence="2">HaeL-2018</strain>
    </source>
</reference>
<dbReference type="EMBL" id="JABSTR010002590">
    <property type="protein sequence ID" value="KAH9384505.1"/>
    <property type="molecule type" value="Genomic_DNA"/>
</dbReference>
<dbReference type="Proteomes" id="UP000821853">
    <property type="component" value="Unassembled WGS sequence"/>
</dbReference>
<feature type="compositionally biased region" description="Low complexity" evidence="1">
    <location>
        <begin position="208"/>
        <end position="219"/>
    </location>
</feature>
<feature type="compositionally biased region" description="Polar residues" evidence="1">
    <location>
        <begin position="164"/>
        <end position="185"/>
    </location>
</feature>
<evidence type="ECO:0000313" key="2">
    <source>
        <dbReference type="EMBL" id="KAH9384505.1"/>
    </source>
</evidence>
<dbReference type="OrthoDB" id="6488226at2759"/>
<gene>
    <name evidence="2" type="ORF">HPB48_026513</name>
</gene>
<evidence type="ECO:0000313" key="3">
    <source>
        <dbReference type="Proteomes" id="UP000821853"/>
    </source>
</evidence>
<sequence length="238" mass="27030">MGTYIAAPDNTSKGVVRGIDASLSATQLQERFVNERNPTILEVKRTKTSQTMVLLFDGMRVPWYVMLGIYMVRCSSFSRQNDVCYTCRQPCHRADVCVNPNTDACKNCGIKSPSEGHLCTPMCAMCGSAHPTGSKTCKHRFQVPYVVRQSRRQRSCSRRTQQQLGGQSRHPSSDVTWQDRLSTPARQRWSALRRERLPSPGSRRRSVSKSQSHSRQSRAQSRRRFQASRRSECRGRSG</sequence>
<comment type="caution">
    <text evidence="2">The sequence shown here is derived from an EMBL/GenBank/DDBJ whole genome shotgun (WGS) entry which is preliminary data.</text>
</comment>
<organism evidence="2 3">
    <name type="scientific">Haemaphysalis longicornis</name>
    <name type="common">Bush tick</name>
    <dbReference type="NCBI Taxonomy" id="44386"/>
    <lineage>
        <taxon>Eukaryota</taxon>
        <taxon>Metazoa</taxon>
        <taxon>Ecdysozoa</taxon>
        <taxon>Arthropoda</taxon>
        <taxon>Chelicerata</taxon>
        <taxon>Arachnida</taxon>
        <taxon>Acari</taxon>
        <taxon>Parasitiformes</taxon>
        <taxon>Ixodida</taxon>
        <taxon>Ixodoidea</taxon>
        <taxon>Ixodidae</taxon>
        <taxon>Haemaphysalinae</taxon>
        <taxon>Haemaphysalis</taxon>
    </lineage>
</organism>
<protein>
    <submittedName>
        <fullName evidence="2">Uncharacterized protein</fullName>
    </submittedName>
</protein>
<proteinExistence type="predicted"/>
<keyword evidence="3" id="KW-1185">Reference proteome</keyword>
<accession>A0A9J6HC20</accession>
<evidence type="ECO:0000256" key="1">
    <source>
        <dbReference type="SAM" id="MobiDB-lite"/>
    </source>
</evidence>
<dbReference type="AlphaFoldDB" id="A0A9J6HC20"/>
<name>A0A9J6HC20_HAELO</name>
<dbReference type="VEuPathDB" id="VectorBase:HLOH_054327"/>